<dbReference type="Proteomes" id="UP000295531">
    <property type="component" value="Unassembled WGS sequence"/>
</dbReference>
<dbReference type="AlphaFoldDB" id="A0A4V3CN11"/>
<dbReference type="SUPFAM" id="SSF52016">
    <property type="entry name" value="LeuD/IlvD-like"/>
    <property type="match status" value="1"/>
</dbReference>
<dbReference type="FunFam" id="3.20.19.10:FF:000003">
    <property type="entry name" value="3-isopropylmalate dehydratase small subunit"/>
    <property type="match status" value="1"/>
</dbReference>
<dbReference type="InterPro" id="IPR015928">
    <property type="entry name" value="Aconitase/3IPM_dehydase_swvl"/>
</dbReference>
<comment type="catalytic activity">
    <reaction evidence="1 10">
        <text>(2R,3S)-3-isopropylmalate = (2S)-2-isopropylmalate</text>
        <dbReference type="Rhea" id="RHEA:32287"/>
        <dbReference type="ChEBI" id="CHEBI:1178"/>
        <dbReference type="ChEBI" id="CHEBI:35121"/>
        <dbReference type="EC" id="4.2.1.33"/>
    </reaction>
</comment>
<reference evidence="12 13" key="1">
    <citation type="submission" date="2019-03" db="EMBL/GenBank/DDBJ databases">
        <title>Freshwater and sediment microbial communities from various areas in North America, analyzing microbe dynamics in response to fracking.</title>
        <authorList>
            <person name="Lamendella R."/>
        </authorList>
    </citation>
    <scope>NUCLEOTIDE SEQUENCE [LARGE SCALE GENOMIC DNA]</scope>
    <source>
        <strain evidence="12 13">18_TX</strain>
    </source>
</reference>
<comment type="similarity">
    <text evidence="4 10">Belongs to the LeuD family. LeuD type 1 subfamily.</text>
</comment>
<dbReference type="PANTHER" id="PTHR43345:SF5">
    <property type="entry name" value="3-ISOPROPYLMALATE DEHYDRATASE SMALL SUBUNIT"/>
    <property type="match status" value="1"/>
</dbReference>
<dbReference type="Gene3D" id="3.20.19.10">
    <property type="entry name" value="Aconitase, domain 4"/>
    <property type="match status" value="1"/>
</dbReference>
<dbReference type="InterPro" id="IPR000573">
    <property type="entry name" value="AconitaseA/IPMdHydase_ssu_swvl"/>
</dbReference>
<keyword evidence="8 10" id="KW-0456">Lyase</keyword>
<evidence type="ECO:0000256" key="2">
    <source>
        <dbReference type="ARBA" id="ARBA00002695"/>
    </source>
</evidence>
<evidence type="ECO:0000256" key="6">
    <source>
        <dbReference type="ARBA" id="ARBA00022430"/>
    </source>
</evidence>
<dbReference type="InterPro" id="IPR033940">
    <property type="entry name" value="IPMI_Swivel"/>
</dbReference>
<comment type="caution">
    <text evidence="12">The sequence shown here is derived from an EMBL/GenBank/DDBJ whole genome shotgun (WGS) entry which is preliminary data.</text>
</comment>
<evidence type="ECO:0000256" key="4">
    <source>
        <dbReference type="ARBA" id="ARBA00009845"/>
    </source>
</evidence>
<dbReference type="OrthoDB" id="9777465at2"/>
<evidence type="ECO:0000259" key="11">
    <source>
        <dbReference type="Pfam" id="PF00694"/>
    </source>
</evidence>
<organism evidence="12 13">
    <name type="scientific">Idiomarina aquatica</name>
    <dbReference type="NCBI Taxonomy" id="1327752"/>
    <lineage>
        <taxon>Bacteria</taxon>
        <taxon>Pseudomonadati</taxon>
        <taxon>Pseudomonadota</taxon>
        <taxon>Gammaproteobacteria</taxon>
        <taxon>Alteromonadales</taxon>
        <taxon>Idiomarinaceae</taxon>
        <taxon>Idiomarina</taxon>
    </lineage>
</organism>
<dbReference type="GO" id="GO:0009316">
    <property type="term" value="C:3-isopropylmalate dehydratase complex"/>
    <property type="evidence" value="ECO:0007669"/>
    <property type="project" value="InterPro"/>
</dbReference>
<dbReference type="Pfam" id="PF00694">
    <property type="entry name" value="Aconitase_C"/>
    <property type="match status" value="1"/>
</dbReference>
<comment type="subunit">
    <text evidence="5 10">Heterodimer of LeuC and LeuD.</text>
</comment>
<accession>A0A4V3CN11</accession>
<dbReference type="InterPro" id="IPR050075">
    <property type="entry name" value="LeuD"/>
</dbReference>
<dbReference type="HAMAP" id="MF_01031">
    <property type="entry name" value="LeuD_type1"/>
    <property type="match status" value="1"/>
</dbReference>
<evidence type="ECO:0000256" key="1">
    <source>
        <dbReference type="ARBA" id="ARBA00000491"/>
    </source>
</evidence>
<keyword evidence="13" id="KW-1185">Reference proteome</keyword>
<name>A0A4V3CN11_9GAMM</name>
<evidence type="ECO:0000256" key="7">
    <source>
        <dbReference type="ARBA" id="ARBA00022605"/>
    </source>
</evidence>
<protein>
    <recommendedName>
        <fullName evidence="10">3-isopropylmalate dehydratase small subunit</fullName>
        <ecNumber evidence="10">4.2.1.33</ecNumber>
    </recommendedName>
    <alternativeName>
        <fullName evidence="10">Alpha-IPM isomerase</fullName>
        <shortName evidence="10">IPMI</shortName>
    </alternativeName>
    <alternativeName>
        <fullName evidence="10">Isopropylmalate isomerase</fullName>
    </alternativeName>
</protein>
<dbReference type="NCBIfam" id="TIGR00171">
    <property type="entry name" value="leuD"/>
    <property type="match status" value="1"/>
</dbReference>
<comment type="pathway">
    <text evidence="3 10">Amino-acid biosynthesis; L-leucine biosynthesis; L-leucine from 3-methyl-2-oxobutanoate: step 2/4.</text>
</comment>
<evidence type="ECO:0000256" key="10">
    <source>
        <dbReference type="HAMAP-Rule" id="MF_01031"/>
    </source>
</evidence>
<keyword evidence="9 10" id="KW-0100">Branched-chain amino acid biosynthesis</keyword>
<evidence type="ECO:0000256" key="5">
    <source>
        <dbReference type="ARBA" id="ARBA00011271"/>
    </source>
</evidence>
<dbReference type="CDD" id="cd01577">
    <property type="entry name" value="IPMI_Swivel"/>
    <property type="match status" value="1"/>
</dbReference>
<dbReference type="InterPro" id="IPR004431">
    <property type="entry name" value="3-IsopropMal_deHydase_ssu"/>
</dbReference>
<proteinExistence type="inferred from homology"/>
<keyword evidence="7 10" id="KW-0028">Amino-acid biosynthesis</keyword>
<dbReference type="GO" id="GO:0003861">
    <property type="term" value="F:3-isopropylmalate dehydratase activity"/>
    <property type="evidence" value="ECO:0007669"/>
    <property type="project" value="UniProtKB-UniRule"/>
</dbReference>
<dbReference type="UniPathway" id="UPA00048">
    <property type="reaction ID" value="UER00071"/>
</dbReference>
<comment type="function">
    <text evidence="2 10">Catalyzes the isomerization between 2-isopropylmalate and 3-isopropylmalate, via the formation of 2-isopropylmaleate.</text>
</comment>
<dbReference type="PANTHER" id="PTHR43345">
    <property type="entry name" value="3-ISOPROPYLMALATE DEHYDRATASE SMALL SUBUNIT 2-RELATED-RELATED"/>
    <property type="match status" value="1"/>
</dbReference>
<gene>
    <name evidence="10" type="primary">leuD</name>
    <name evidence="12" type="ORF">DEU29_11061</name>
</gene>
<keyword evidence="6 10" id="KW-0432">Leucine biosynthesis</keyword>
<evidence type="ECO:0000313" key="13">
    <source>
        <dbReference type="Proteomes" id="UP000295531"/>
    </source>
</evidence>
<dbReference type="GO" id="GO:0009098">
    <property type="term" value="P:L-leucine biosynthetic process"/>
    <property type="evidence" value="ECO:0007669"/>
    <property type="project" value="UniProtKB-UniRule"/>
</dbReference>
<sequence>MSNYFHQGAACPLAVDNVDTDQIIPKQFLTGVSREGFGEALFYDWRYREDGTKNPDFVLNKPQFNEASVLVAGHNFGCGSSREHAPWALAQFGFKVIVASSFADIFYRNCINNKLLPARVTANALESIQQSISDSADSQQARQISVDLKNQELILANGEVFSFELAFSDREQLLNDNDFIGMAEQYADAIDRYEDSRANDAPWFMPQSFAV</sequence>
<feature type="domain" description="Aconitase A/isopropylmalate dehydratase small subunit swivel" evidence="11">
    <location>
        <begin position="7"/>
        <end position="120"/>
    </location>
</feature>
<evidence type="ECO:0000256" key="8">
    <source>
        <dbReference type="ARBA" id="ARBA00023239"/>
    </source>
</evidence>
<dbReference type="EC" id="4.2.1.33" evidence="10"/>
<evidence type="ECO:0000256" key="3">
    <source>
        <dbReference type="ARBA" id="ARBA00004729"/>
    </source>
</evidence>
<evidence type="ECO:0000313" key="12">
    <source>
        <dbReference type="EMBL" id="TDP32202.1"/>
    </source>
</evidence>
<dbReference type="NCBIfam" id="NF002458">
    <property type="entry name" value="PRK01641.1"/>
    <property type="match status" value="1"/>
</dbReference>
<dbReference type="EMBL" id="SNXI01000010">
    <property type="protein sequence ID" value="TDP32202.1"/>
    <property type="molecule type" value="Genomic_DNA"/>
</dbReference>
<evidence type="ECO:0000256" key="9">
    <source>
        <dbReference type="ARBA" id="ARBA00023304"/>
    </source>
</evidence>
<dbReference type="RefSeq" id="WP_133539965.1">
    <property type="nucleotide sequence ID" value="NZ_SNXI01000010.1"/>
</dbReference>